<protein>
    <submittedName>
        <fullName evidence="1">Uncharacterized protein</fullName>
    </submittedName>
</protein>
<keyword evidence="2" id="KW-1185">Reference proteome</keyword>
<dbReference type="AlphaFoldDB" id="A0AA40E9U9"/>
<name>A0AA40E9U9_9PEZI</name>
<dbReference type="GeneID" id="85316679"/>
<dbReference type="Proteomes" id="UP001172101">
    <property type="component" value="Unassembled WGS sequence"/>
</dbReference>
<evidence type="ECO:0000313" key="1">
    <source>
        <dbReference type="EMBL" id="KAK0727683.1"/>
    </source>
</evidence>
<gene>
    <name evidence="1" type="ORF">B0T26DRAFT_142530</name>
</gene>
<reference evidence="1" key="1">
    <citation type="submission" date="2023-06" db="EMBL/GenBank/DDBJ databases">
        <title>Genome-scale phylogeny and comparative genomics of the fungal order Sordariales.</title>
        <authorList>
            <consortium name="Lawrence Berkeley National Laboratory"/>
            <person name="Hensen N."/>
            <person name="Bonometti L."/>
            <person name="Westerberg I."/>
            <person name="Brannstrom I.O."/>
            <person name="Guillou S."/>
            <person name="Cros-Aarteil S."/>
            <person name="Calhoun S."/>
            <person name="Haridas S."/>
            <person name="Kuo A."/>
            <person name="Mondo S."/>
            <person name="Pangilinan J."/>
            <person name="Riley R."/>
            <person name="LaButti K."/>
            <person name="Andreopoulos B."/>
            <person name="Lipzen A."/>
            <person name="Chen C."/>
            <person name="Yanf M."/>
            <person name="Daum C."/>
            <person name="Ng V."/>
            <person name="Clum A."/>
            <person name="Steindorff A."/>
            <person name="Ohm R."/>
            <person name="Martin F."/>
            <person name="Silar P."/>
            <person name="Natvig D."/>
            <person name="Lalanne C."/>
            <person name="Gautier V."/>
            <person name="Ament-velasquez S.L."/>
            <person name="Kruys A."/>
            <person name="Hutchinson M.I."/>
            <person name="Powell A.J."/>
            <person name="Barry K."/>
            <person name="Miller A.N."/>
            <person name="Grigoriev I.V."/>
            <person name="Debuchy R."/>
            <person name="Gladieux P."/>
            <person name="Thoren M.H."/>
            <person name="Johannesson H."/>
        </authorList>
    </citation>
    <scope>NUCLEOTIDE SEQUENCE</scope>
    <source>
        <strain evidence="1">SMH2392-1A</strain>
    </source>
</reference>
<accession>A0AA40E9U9</accession>
<comment type="caution">
    <text evidence="1">The sequence shown here is derived from an EMBL/GenBank/DDBJ whole genome shotgun (WGS) entry which is preliminary data.</text>
</comment>
<organism evidence="1 2">
    <name type="scientific">Lasiosphaeria miniovina</name>
    <dbReference type="NCBI Taxonomy" id="1954250"/>
    <lineage>
        <taxon>Eukaryota</taxon>
        <taxon>Fungi</taxon>
        <taxon>Dikarya</taxon>
        <taxon>Ascomycota</taxon>
        <taxon>Pezizomycotina</taxon>
        <taxon>Sordariomycetes</taxon>
        <taxon>Sordariomycetidae</taxon>
        <taxon>Sordariales</taxon>
        <taxon>Lasiosphaeriaceae</taxon>
        <taxon>Lasiosphaeria</taxon>
    </lineage>
</organism>
<sequence length="201" mass="23209">MHGPSISTAWTRGPWTWNGSPAWCYQRLHRLLIMKPWIRRRHCLLKKTINLGCLGCYSLHGLPRSLHLPSWSILVTYHLGQYLDYSPSRAQTTMQDLVDRNPHLKGLPYKVINIWRVLHGLATTGRLLCVTARQLTSKTLNSWATSDVKVSLRDWRFTTTRIRSGILRTSNFPRGLLCSATPIANRWKFLASFNMSNYLPH</sequence>
<evidence type="ECO:0000313" key="2">
    <source>
        <dbReference type="Proteomes" id="UP001172101"/>
    </source>
</evidence>
<dbReference type="EMBL" id="JAUIRO010000002">
    <property type="protein sequence ID" value="KAK0727683.1"/>
    <property type="molecule type" value="Genomic_DNA"/>
</dbReference>
<dbReference type="RefSeq" id="XP_060300538.1">
    <property type="nucleotide sequence ID" value="XM_060433408.1"/>
</dbReference>
<proteinExistence type="predicted"/>